<dbReference type="Gene3D" id="3.40.1740.10">
    <property type="entry name" value="VC0467-like"/>
    <property type="match status" value="1"/>
</dbReference>
<dbReference type="EMBL" id="CP029752">
    <property type="protein sequence ID" value="QFG77107.1"/>
    <property type="molecule type" value="Genomic_DNA"/>
</dbReference>
<accession>A0A5P6AAX0</accession>
<sequence length="186" mass="20699">MNLQHHFLIAMPALQDPIFRRSVVYICEYNDDGAMGIIINKPLENLQIDGILEKLNIVAEPRNPEIRLDKPVMLGGPLAEDRGFILHSPPSDFSSSIRISDNTVITTSRDVLETLGTDKQPANVLVARLFLREKGQLEQEILDNAWLTAPADQNILFKTPIADRWREAAKLIGIDIVTMPGIAGHA</sequence>
<dbReference type="AlphaFoldDB" id="A0A5P6AAX0"/>
<proteinExistence type="inferred from homology"/>
<evidence type="ECO:0000256" key="1">
    <source>
        <dbReference type="ARBA" id="ARBA00009600"/>
    </source>
</evidence>
<dbReference type="GO" id="GO:0005829">
    <property type="term" value="C:cytosol"/>
    <property type="evidence" value="ECO:0007669"/>
    <property type="project" value="TreeGrafter"/>
</dbReference>
<reference evidence="3" key="1">
    <citation type="submission" date="2018-05" db="EMBL/GenBank/DDBJ databases">
        <title>Bacterial isolates from healthy term breastfed infants carrying antibiotic resistance genes.</title>
        <authorList>
            <person name="Casaburi G."/>
        </authorList>
    </citation>
    <scope>NUCLEOTIDE SEQUENCE [LARGE SCALE GENOMIC DNA]</scope>
    <source>
        <strain evidence="3">7084_4</strain>
    </source>
</reference>
<name>A0A5P6AAX0_RAOPL</name>
<dbReference type="HAMAP" id="MF_00758">
    <property type="entry name" value="UPF0301"/>
    <property type="match status" value="1"/>
</dbReference>
<comment type="similarity">
    <text evidence="1 2">Belongs to the UPF0301 (AlgH) family.</text>
</comment>
<dbReference type="Gene3D" id="3.30.70.1300">
    <property type="entry name" value="VC0467-like domains"/>
    <property type="match status" value="1"/>
</dbReference>
<evidence type="ECO:0000256" key="2">
    <source>
        <dbReference type="HAMAP-Rule" id="MF_00758"/>
    </source>
</evidence>
<organism evidence="3">
    <name type="scientific">Raoultella planticola</name>
    <name type="common">Klebsiella planticola</name>
    <dbReference type="NCBI Taxonomy" id="575"/>
    <lineage>
        <taxon>Bacteria</taxon>
        <taxon>Pseudomonadati</taxon>
        <taxon>Pseudomonadota</taxon>
        <taxon>Gammaproteobacteria</taxon>
        <taxon>Enterobacterales</taxon>
        <taxon>Enterobacteriaceae</taxon>
        <taxon>Klebsiella/Raoultella group</taxon>
        <taxon>Raoultella</taxon>
    </lineage>
</organism>
<gene>
    <name evidence="3" type="ORF">DMB90_27255</name>
</gene>
<dbReference type="InterPro" id="IPR003774">
    <property type="entry name" value="AlgH-like"/>
</dbReference>
<dbReference type="PANTHER" id="PTHR30327">
    <property type="entry name" value="UNCHARACTERIZED PROTEIN YQGE"/>
    <property type="match status" value="1"/>
</dbReference>
<dbReference type="SUPFAM" id="SSF143456">
    <property type="entry name" value="VC0467-like"/>
    <property type="match status" value="1"/>
</dbReference>
<dbReference type="Pfam" id="PF02622">
    <property type="entry name" value="DUF179"/>
    <property type="match status" value="1"/>
</dbReference>
<protein>
    <recommendedName>
        <fullName evidence="2">UPF0301 protein DMB90_27255</fullName>
    </recommendedName>
</protein>
<dbReference type="PANTHER" id="PTHR30327:SF1">
    <property type="entry name" value="UPF0301 PROTEIN YQGE"/>
    <property type="match status" value="1"/>
</dbReference>
<dbReference type="NCBIfam" id="NF001266">
    <property type="entry name" value="PRK00228.1-1"/>
    <property type="match status" value="1"/>
</dbReference>
<evidence type="ECO:0000313" key="3">
    <source>
        <dbReference type="EMBL" id="QFG77107.1"/>
    </source>
</evidence>